<evidence type="ECO:0000313" key="3">
    <source>
        <dbReference type="EMBL" id="EFQ92701.1"/>
    </source>
</evidence>
<dbReference type="EMBL" id="GL534210">
    <property type="protein sequence ID" value="EFQ92701.1"/>
    <property type="molecule type" value="Genomic_DNA"/>
</dbReference>
<dbReference type="InterPro" id="IPR001810">
    <property type="entry name" value="F-box_dom"/>
</dbReference>
<dbReference type="OrthoDB" id="5279008at2759"/>
<dbReference type="eggNOG" id="ENOG502SIJ0">
    <property type="taxonomic scope" value="Eukaryota"/>
</dbReference>
<dbReference type="STRING" id="861557.E3RNJ6"/>
<feature type="region of interest" description="Disordered" evidence="1">
    <location>
        <begin position="493"/>
        <end position="524"/>
    </location>
</feature>
<evidence type="ECO:0000259" key="2">
    <source>
        <dbReference type="PROSITE" id="PS50181"/>
    </source>
</evidence>
<gene>
    <name evidence="3" type="ORF">PTT_10146</name>
</gene>
<protein>
    <recommendedName>
        <fullName evidence="2">F-box domain-containing protein</fullName>
    </recommendedName>
</protein>
<dbReference type="KEGG" id="pte:PTT_10146"/>
<dbReference type="Proteomes" id="UP000001067">
    <property type="component" value="Unassembled WGS sequence"/>
</dbReference>
<dbReference type="Pfam" id="PF00646">
    <property type="entry name" value="F-box"/>
    <property type="match status" value="1"/>
</dbReference>
<dbReference type="PROSITE" id="PS50181">
    <property type="entry name" value="FBOX"/>
    <property type="match status" value="1"/>
</dbReference>
<organism evidence="4">
    <name type="scientific">Pyrenophora teres f. teres (strain 0-1)</name>
    <name type="common">Barley net blotch fungus</name>
    <name type="synonym">Drechslera teres f. teres</name>
    <dbReference type="NCBI Taxonomy" id="861557"/>
    <lineage>
        <taxon>Eukaryota</taxon>
        <taxon>Fungi</taxon>
        <taxon>Dikarya</taxon>
        <taxon>Ascomycota</taxon>
        <taxon>Pezizomycotina</taxon>
        <taxon>Dothideomycetes</taxon>
        <taxon>Pleosporomycetidae</taxon>
        <taxon>Pleosporales</taxon>
        <taxon>Pleosporineae</taxon>
        <taxon>Pleosporaceae</taxon>
        <taxon>Pyrenophora</taxon>
    </lineage>
</organism>
<feature type="compositionally biased region" description="Acidic residues" evidence="1">
    <location>
        <begin position="500"/>
        <end position="524"/>
    </location>
</feature>
<name>E3RNJ6_PYRTT</name>
<keyword evidence="4" id="KW-1185">Reference proteome</keyword>
<proteinExistence type="predicted"/>
<sequence length="524" mass="59680">MSAPRRRIARFCLREIDALPHDKIGEHPRFHFSISTLFLRYHSLKMASLLSIPLELLVAVSAYLPTEDLGSLRLTCKQTEKSLYEWFSKEFFAKKQFMLTHTSLQALVDISNHVSFSKKLAHVIIGVNVYEEMPLRFRDSNAAERYIQGYEDQQALASTGLDREMLTYAFARLENLTTVGIRNFNSASRFRDGKSWGSWGATTVYSETGIQLNAPSHNYTMAHQGGSNPLARSFSITLYALGKARRHPPELEVLLRQEGLPDIAFSVPDFIRPTVEPVLQHITTLLLNVDFRTLNLHTHSNGTTADPNPGRLLRRFLGCTPNLTHLRLNFLKHQVINNERFLRWLSQPAPTAHALDADFTDPPALALLHLNKVELGQLSTNAQTLVDLITKFAPTLKDMSLWRMNLDETLRNLAVASSPDDKPNFWRDLFNALSKIGQLELTHIKVGMLQQGHLLVNFRSGDDGTDAQKLKEHTGKDMKNFWSKLQDEVFVQWPAQSPPDEGEYEDMYDDYENDDDEDDDDDDE</sequence>
<dbReference type="HOGENOM" id="CLU_034964_0_0_1"/>
<reference evidence="3 4" key="1">
    <citation type="journal article" date="2010" name="Genome Biol.">
        <title>A first genome assembly of the barley fungal pathogen Pyrenophora teres f. teres.</title>
        <authorList>
            <person name="Ellwood S.R."/>
            <person name="Liu Z."/>
            <person name="Syme R.A."/>
            <person name="Lai Z."/>
            <person name="Hane J.K."/>
            <person name="Keiper F."/>
            <person name="Moffat C.S."/>
            <person name="Oliver R.P."/>
            <person name="Friesen T.L."/>
        </authorList>
    </citation>
    <scope>NUCLEOTIDE SEQUENCE [LARGE SCALE GENOMIC DNA]</scope>
    <source>
        <strain evidence="3 4">0-1</strain>
    </source>
</reference>
<accession>E3RNJ6</accession>
<evidence type="ECO:0000313" key="4">
    <source>
        <dbReference type="Proteomes" id="UP000001067"/>
    </source>
</evidence>
<evidence type="ECO:0000256" key="1">
    <source>
        <dbReference type="SAM" id="MobiDB-lite"/>
    </source>
</evidence>
<dbReference type="AlphaFoldDB" id="E3RNJ6"/>
<feature type="domain" description="F-box" evidence="2">
    <location>
        <begin position="46"/>
        <end position="95"/>
    </location>
</feature>